<dbReference type="RefSeq" id="WP_345643780.1">
    <property type="nucleotide sequence ID" value="NZ_BAABLY010000020.1"/>
</dbReference>
<evidence type="ECO:0000313" key="2">
    <source>
        <dbReference type="Proteomes" id="UP001464923"/>
    </source>
</evidence>
<gene>
    <name evidence="1" type="ORF">WHI96_26275</name>
</gene>
<keyword evidence="2" id="KW-1185">Reference proteome</keyword>
<dbReference type="InterPro" id="IPR035985">
    <property type="entry name" value="Ubiquitin-activating_enz"/>
</dbReference>
<dbReference type="InterPro" id="IPR022291">
    <property type="entry name" value="Bacteriocin_synth_cyclodeHase"/>
</dbReference>
<accession>A0ABV1K260</accession>
<dbReference type="Proteomes" id="UP001464923">
    <property type="component" value="Unassembled WGS sequence"/>
</dbReference>
<comment type="caution">
    <text evidence="1">The sequence shown here is derived from an EMBL/GenBank/DDBJ whole genome shotgun (WGS) entry which is preliminary data.</text>
</comment>
<dbReference type="EMBL" id="JBEDNP010000032">
    <property type="protein sequence ID" value="MEQ3542320.1"/>
    <property type="molecule type" value="Genomic_DNA"/>
</dbReference>
<sequence>MKLDIDTVEPRLQALRVQLVDVDDGVLVKRGRVEFRVSGARAAQVLQLLLVTAVGGATRTELCAPFAGPDRAAVDRLIGELERRRILVPPEEAPGAATDSPETENDLFVWHFGETVDSLADRLVARRITIMGVNAVSHRIATALIDGSVPGVEVVDYPLLANLRMFDDRGALDTTRWTAGITPVPYDRWRPDDDPDRPVTLIATTDFGGLRMLRWWNEQAVAHNWHFLPVALRDLIGYVGPFVVPGETACYECLRARQNSHLADPPLHRATEEHAFEGQAATGFHPAMASILGDIAALEMVKFYGGWPGPRLVGSLVEVNLLATTMASRRVLRIPRCAVCGNRGRRSGISLTRQSFLPGHEVYA</sequence>
<name>A0ABV1K260_9PSEU</name>
<protein>
    <submittedName>
        <fullName evidence="1">TOMM leader peptide-binding protein</fullName>
    </submittedName>
</protein>
<evidence type="ECO:0000313" key="1">
    <source>
        <dbReference type="EMBL" id="MEQ3542320.1"/>
    </source>
</evidence>
<organism evidence="1 2">
    <name type="scientific">Pseudonocardia tropica</name>
    <dbReference type="NCBI Taxonomy" id="681289"/>
    <lineage>
        <taxon>Bacteria</taxon>
        <taxon>Bacillati</taxon>
        <taxon>Actinomycetota</taxon>
        <taxon>Actinomycetes</taxon>
        <taxon>Pseudonocardiales</taxon>
        <taxon>Pseudonocardiaceae</taxon>
        <taxon>Pseudonocardia</taxon>
    </lineage>
</organism>
<dbReference type="NCBIfam" id="TIGR03882">
    <property type="entry name" value="cyclo_dehyd_2"/>
    <property type="match status" value="1"/>
</dbReference>
<dbReference type="SUPFAM" id="SSF69572">
    <property type="entry name" value="Activating enzymes of the ubiquitin-like proteins"/>
    <property type="match status" value="1"/>
</dbReference>
<proteinExistence type="predicted"/>
<dbReference type="Gene3D" id="3.40.50.720">
    <property type="entry name" value="NAD(P)-binding Rossmann-like Domain"/>
    <property type="match status" value="1"/>
</dbReference>
<reference evidence="1 2" key="1">
    <citation type="submission" date="2024-03" db="EMBL/GenBank/DDBJ databases">
        <title>Draft genome sequence of Pseudonocardia tropica JCM 19149.</title>
        <authorList>
            <person name="Butdee W."/>
            <person name="Duangmal K."/>
        </authorList>
    </citation>
    <scope>NUCLEOTIDE SEQUENCE [LARGE SCALE GENOMIC DNA]</scope>
    <source>
        <strain evidence="1 2">JCM 19149</strain>
    </source>
</reference>